<dbReference type="EMBL" id="MPDP01000293">
    <property type="protein sequence ID" value="KAK1452871.1"/>
    <property type="molecule type" value="Genomic_DNA"/>
</dbReference>
<comment type="caution">
    <text evidence="2">The sequence shown here is derived from an EMBL/GenBank/DDBJ whole genome shotgun (WGS) entry which is preliminary data.</text>
</comment>
<sequence>MASHILFFSSFFSLFLSRFRYIPPISSHLIPPHPIQIPRFRLFLSGHFCLIWPGSTEKGVSHLLERGNGGGSPRRRYSTFSNERAAGVFRGVLGSTKRSRRDGLQARRRTEIVLEAGGQQKGDLGTETFAWETVYGVSNRAAEMRMSSRKEDESVSGALSLSFFLLSLCFLNFSS</sequence>
<evidence type="ECO:0000256" key="1">
    <source>
        <dbReference type="SAM" id="SignalP"/>
    </source>
</evidence>
<gene>
    <name evidence="2" type="ORF">CCUS01_01887</name>
</gene>
<keyword evidence="1" id="KW-0732">Signal</keyword>
<protein>
    <submittedName>
        <fullName evidence="2">Uncharacterized protein</fullName>
    </submittedName>
</protein>
<reference evidence="2" key="1">
    <citation type="submission" date="2016-11" db="EMBL/GenBank/DDBJ databases">
        <title>The genome sequence of Colletotrichum cuscutae.</title>
        <authorList>
            <person name="Baroncelli R."/>
        </authorList>
    </citation>
    <scope>NUCLEOTIDE SEQUENCE</scope>
    <source>
        <strain evidence="2">IMI 304802</strain>
    </source>
</reference>
<feature type="signal peptide" evidence="1">
    <location>
        <begin position="1"/>
        <end position="27"/>
    </location>
</feature>
<accession>A0AAI9U6Y7</accession>
<name>A0AAI9U6Y7_9PEZI</name>
<evidence type="ECO:0000313" key="3">
    <source>
        <dbReference type="Proteomes" id="UP001239213"/>
    </source>
</evidence>
<dbReference type="Proteomes" id="UP001239213">
    <property type="component" value="Unassembled WGS sequence"/>
</dbReference>
<dbReference type="AlphaFoldDB" id="A0AAI9U6Y7"/>
<evidence type="ECO:0000313" key="2">
    <source>
        <dbReference type="EMBL" id="KAK1452871.1"/>
    </source>
</evidence>
<feature type="chain" id="PRO_5042513873" evidence="1">
    <location>
        <begin position="28"/>
        <end position="175"/>
    </location>
</feature>
<keyword evidence="3" id="KW-1185">Reference proteome</keyword>
<organism evidence="2 3">
    <name type="scientific">Colletotrichum cuscutae</name>
    <dbReference type="NCBI Taxonomy" id="1209917"/>
    <lineage>
        <taxon>Eukaryota</taxon>
        <taxon>Fungi</taxon>
        <taxon>Dikarya</taxon>
        <taxon>Ascomycota</taxon>
        <taxon>Pezizomycotina</taxon>
        <taxon>Sordariomycetes</taxon>
        <taxon>Hypocreomycetidae</taxon>
        <taxon>Glomerellales</taxon>
        <taxon>Glomerellaceae</taxon>
        <taxon>Colletotrichum</taxon>
        <taxon>Colletotrichum acutatum species complex</taxon>
    </lineage>
</organism>
<proteinExistence type="predicted"/>